<evidence type="ECO:0000256" key="1">
    <source>
        <dbReference type="SAM" id="SignalP"/>
    </source>
</evidence>
<keyword evidence="3" id="KW-1185">Reference proteome</keyword>
<dbReference type="InterPro" id="IPR008517">
    <property type="entry name" value="GNA1162-like"/>
</dbReference>
<dbReference type="PROSITE" id="PS51257">
    <property type="entry name" value="PROKAR_LIPOPROTEIN"/>
    <property type="match status" value="1"/>
</dbReference>
<evidence type="ECO:0000313" key="2">
    <source>
        <dbReference type="EMBL" id="MEX1665477.1"/>
    </source>
</evidence>
<keyword evidence="1" id="KW-0732">Signal</keyword>
<sequence>MNRSIISKAGLFVLLAFSLAACQVAPYDYSALEANKPRSILVIPPLNESVDVNAPYTFISTVSKPLAEKGYYVFPVAVIDQFLKENGLPSPGEMNSVPLQKLREIIGADAVLYTTINQWGQKFQLVNSATIVDSELKLIDARSGELLWTTRAFAQQSSGDGGGGLAGAIIGAIVEQIAGSIVDRTPSLSSAANALAINAPNQGLLPGPYLPVENHPE</sequence>
<reference evidence="2 3" key="1">
    <citation type="journal article" date="2011" name="Int. J. Syst. Evol. Microbiol.">
        <title>Zhongshania antarctica gen. nov., sp. nov. and Zhongshania guokunii sp. nov., gammaproteobacteria respectively isolated from coastal attached (fast) ice and surface seawater of the Antarctic.</title>
        <authorList>
            <person name="Li H.J."/>
            <person name="Zhang X.Y."/>
            <person name="Chen C.X."/>
            <person name="Zhang Y.J."/>
            <person name="Gao Z.M."/>
            <person name="Yu Y."/>
            <person name="Chen X.L."/>
            <person name="Chen B."/>
            <person name="Zhang Y.Z."/>
        </authorList>
    </citation>
    <scope>NUCLEOTIDE SEQUENCE [LARGE SCALE GENOMIC DNA]</scope>
    <source>
        <strain evidence="2 3">R06B22</strain>
    </source>
</reference>
<accession>A0ABV3TV68</accession>
<gene>
    <name evidence="2" type="ORF">AB4875_08235</name>
</gene>
<name>A0ABV3TV68_9GAMM</name>
<dbReference type="Pfam" id="PF05643">
    <property type="entry name" value="GNA1162-like"/>
    <property type="match status" value="1"/>
</dbReference>
<feature type="chain" id="PRO_5045335916" evidence="1">
    <location>
        <begin position="21"/>
        <end position="217"/>
    </location>
</feature>
<dbReference type="Gene3D" id="3.40.50.10610">
    <property type="entry name" value="ABC-type transport auxiliary lipoprotein component"/>
    <property type="match status" value="1"/>
</dbReference>
<dbReference type="Proteomes" id="UP001557484">
    <property type="component" value="Unassembled WGS sequence"/>
</dbReference>
<dbReference type="EMBL" id="JBFRYB010000001">
    <property type="protein sequence ID" value="MEX1665477.1"/>
    <property type="molecule type" value="Genomic_DNA"/>
</dbReference>
<organism evidence="2 3">
    <name type="scientific">Zhongshania arctica</name>
    <dbReference type="NCBI Taxonomy" id="3238302"/>
    <lineage>
        <taxon>Bacteria</taxon>
        <taxon>Pseudomonadati</taxon>
        <taxon>Pseudomonadota</taxon>
        <taxon>Gammaproteobacteria</taxon>
        <taxon>Cellvibrionales</taxon>
        <taxon>Spongiibacteraceae</taxon>
        <taxon>Zhongshania</taxon>
    </lineage>
</organism>
<evidence type="ECO:0000313" key="3">
    <source>
        <dbReference type="Proteomes" id="UP001557484"/>
    </source>
</evidence>
<feature type="signal peptide" evidence="1">
    <location>
        <begin position="1"/>
        <end position="20"/>
    </location>
</feature>
<comment type="caution">
    <text evidence="2">The sequence shown here is derived from an EMBL/GenBank/DDBJ whole genome shotgun (WGS) entry which is preliminary data.</text>
</comment>
<proteinExistence type="predicted"/>
<protein>
    <submittedName>
        <fullName evidence="2">DUF799 domain-containing protein</fullName>
    </submittedName>
</protein>
<dbReference type="RefSeq" id="WP_368375580.1">
    <property type="nucleotide sequence ID" value="NZ_JBFRYB010000001.1"/>
</dbReference>